<protein>
    <recommendedName>
        <fullName evidence="4">Protein-L-isoaspartate O-methyltransferase</fullName>
        <ecNumber evidence="3">2.1.1.77</ecNumber>
    </recommendedName>
    <alternativeName>
        <fullName evidence="11">L-isoaspartyl protein carboxyl methyltransferase</fullName>
    </alternativeName>
    <alternativeName>
        <fullName evidence="9">Protein L-isoaspartyl methyltransferase</fullName>
    </alternativeName>
    <alternativeName>
        <fullName evidence="10">Protein-beta-aspartate methyltransferase</fullName>
    </alternativeName>
</protein>
<dbReference type="EC" id="2.1.1.77" evidence="3"/>
<comment type="similarity">
    <text evidence="2">Belongs to the methyltransferase superfamily. L-isoaspartyl/D-aspartyl protein methyltransferase family.</text>
</comment>
<dbReference type="Pfam" id="PF01135">
    <property type="entry name" value="PCMT"/>
    <property type="match status" value="1"/>
</dbReference>
<dbReference type="CDD" id="cd02440">
    <property type="entry name" value="AdoMet_MTases"/>
    <property type="match status" value="1"/>
</dbReference>
<dbReference type="PANTHER" id="PTHR11579:SF0">
    <property type="entry name" value="PROTEIN-L-ISOASPARTATE(D-ASPARTATE) O-METHYLTRANSFERASE"/>
    <property type="match status" value="1"/>
</dbReference>
<proteinExistence type="inferred from homology"/>
<evidence type="ECO:0000256" key="4">
    <source>
        <dbReference type="ARBA" id="ARBA00013346"/>
    </source>
</evidence>
<dbReference type="PANTHER" id="PTHR11579">
    <property type="entry name" value="PROTEIN-L-ISOASPARTATE O-METHYLTRANSFERASE"/>
    <property type="match status" value="1"/>
</dbReference>
<evidence type="ECO:0000256" key="11">
    <source>
        <dbReference type="ARBA" id="ARBA00031350"/>
    </source>
</evidence>
<evidence type="ECO:0000256" key="1">
    <source>
        <dbReference type="ARBA" id="ARBA00004496"/>
    </source>
</evidence>
<comment type="caution">
    <text evidence="12">The sequence shown here is derived from an EMBL/GenBank/DDBJ whole genome shotgun (WGS) entry which is preliminary data.</text>
</comment>
<evidence type="ECO:0000256" key="3">
    <source>
        <dbReference type="ARBA" id="ARBA00011890"/>
    </source>
</evidence>
<sequence length="385" mass="40687">MRRPEVRPAGPAVSQAVELRRRYVEELRREGVTHREDVLRAFDAVPREEFVRDGFTTGDGRLVAPTDADFLDLVYRDAPLVTKLVDGVPVSSSSQPSLMAAMIEALDLRPGSRVLEIGVGTGYNAALMSAVGARVTSVDIQPDVVDRAVAALARIGLAGAVDVRLGDGYLGVPDAGPYDRVVVTVGLTGVSPHWLAQLVPDGCVLAPVAHAGSHPVLRVWRSRTGAVEGRAVLRAGFMSAAGPLAARHPWSHVAPRGGPLAPTTLRHPPVWRPPLDVFGYHDLWFAVGAWDRRAGFGAGPAGGWGGPGGCVLLDGAGTSWAGILADGSVQAAGPSAGGYAADALALRDRWVDEGRPRIDEWCVPLVATVDPETPILVPSGWQRRR</sequence>
<evidence type="ECO:0000256" key="7">
    <source>
        <dbReference type="ARBA" id="ARBA00022679"/>
    </source>
</evidence>
<dbReference type="InterPro" id="IPR029063">
    <property type="entry name" value="SAM-dependent_MTases_sf"/>
</dbReference>
<reference evidence="12 13" key="1">
    <citation type="submission" date="2024-01" db="EMBL/GenBank/DDBJ databases">
        <title>Genome insights into Plantactinospora sonchi sp. nov.</title>
        <authorList>
            <person name="Wang L."/>
        </authorList>
    </citation>
    <scope>NUCLEOTIDE SEQUENCE [LARGE SCALE GENOMIC DNA]</scope>
    <source>
        <strain evidence="12 13">NEAU-QY2</strain>
    </source>
</reference>
<evidence type="ECO:0000256" key="5">
    <source>
        <dbReference type="ARBA" id="ARBA00022490"/>
    </source>
</evidence>
<evidence type="ECO:0000256" key="10">
    <source>
        <dbReference type="ARBA" id="ARBA00031323"/>
    </source>
</evidence>
<dbReference type="Proteomes" id="UP001332243">
    <property type="component" value="Unassembled WGS sequence"/>
</dbReference>
<name>A0ABU7S041_9ACTN</name>
<organism evidence="12 13">
    <name type="scientific">Plantactinospora sonchi</name>
    <dbReference type="NCBI Taxonomy" id="1544735"/>
    <lineage>
        <taxon>Bacteria</taxon>
        <taxon>Bacillati</taxon>
        <taxon>Actinomycetota</taxon>
        <taxon>Actinomycetes</taxon>
        <taxon>Micromonosporales</taxon>
        <taxon>Micromonosporaceae</taxon>
        <taxon>Plantactinospora</taxon>
    </lineage>
</organism>
<evidence type="ECO:0000256" key="2">
    <source>
        <dbReference type="ARBA" id="ARBA00005369"/>
    </source>
</evidence>
<dbReference type="Gene3D" id="3.40.50.150">
    <property type="entry name" value="Vaccinia Virus protein VP39"/>
    <property type="match status" value="1"/>
</dbReference>
<evidence type="ECO:0000313" key="13">
    <source>
        <dbReference type="Proteomes" id="UP001332243"/>
    </source>
</evidence>
<dbReference type="GO" id="GO:0032259">
    <property type="term" value="P:methylation"/>
    <property type="evidence" value="ECO:0007669"/>
    <property type="project" value="UniProtKB-KW"/>
</dbReference>
<comment type="subcellular location">
    <subcellularLocation>
        <location evidence="1">Cytoplasm</location>
    </subcellularLocation>
</comment>
<dbReference type="RefSeq" id="WP_331217085.1">
    <property type="nucleotide sequence ID" value="NZ_JAZGQK010000024.1"/>
</dbReference>
<keyword evidence="6 12" id="KW-0489">Methyltransferase</keyword>
<evidence type="ECO:0000256" key="6">
    <source>
        <dbReference type="ARBA" id="ARBA00022603"/>
    </source>
</evidence>
<accession>A0ABU7S041</accession>
<dbReference type="EMBL" id="JAZGQK010000024">
    <property type="protein sequence ID" value="MEE6262010.1"/>
    <property type="molecule type" value="Genomic_DNA"/>
</dbReference>
<evidence type="ECO:0000313" key="12">
    <source>
        <dbReference type="EMBL" id="MEE6262010.1"/>
    </source>
</evidence>
<keyword evidence="7" id="KW-0808">Transferase</keyword>
<keyword evidence="13" id="KW-1185">Reference proteome</keyword>
<dbReference type="SUPFAM" id="SSF53335">
    <property type="entry name" value="S-adenosyl-L-methionine-dependent methyltransferases"/>
    <property type="match status" value="1"/>
</dbReference>
<evidence type="ECO:0000256" key="9">
    <source>
        <dbReference type="ARBA" id="ARBA00030757"/>
    </source>
</evidence>
<dbReference type="InterPro" id="IPR000682">
    <property type="entry name" value="PCMT"/>
</dbReference>
<keyword evidence="8" id="KW-0949">S-adenosyl-L-methionine</keyword>
<keyword evidence="5" id="KW-0963">Cytoplasm</keyword>
<gene>
    <name evidence="12" type="ORF">V1633_26340</name>
</gene>
<dbReference type="GO" id="GO:0008168">
    <property type="term" value="F:methyltransferase activity"/>
    <property type="evidence" value="ECO:0007669"/>
    <property type="project" value="UniProtKB-KW"/>
</dbReference>
<evidence type="ECO:0000256" key="8">
    <source>
        <dbReference type="ARBA" id="ARBA00022691"/>
    </source>
</evidence>